<dbReference type="PROSITE" id="PS50889">
    <property type="entry name" value="S4"/>
    <property type="match status" value="1"/>
</dbReference>
<evidence type="ECO:0000313" key="10">
    <source>
        <dbReference type="Proteomes" id="UP000029925"/>
    </source>
</evidence>
<comment type="similarity">
    <text evidence="2">Belongs to the pseudouridine synthase RluA family.</text>
</comment>
<dbReference type="GeneID" id="78151832"/>
<comment type="catalytic activity">
    <reaction evidence="1">
        <text>a uridine in RNA = a pseudouridine in RNA</text>
        <dbReference type="Rhea" id="RHEA:48348"/>
        <dbReference type="Rhea" id="RHEA-COMP:12068"/>
        <dbReference type="Rhea" id="RHEA-COMP:12069"/>
        <dbReference type="ChEBI" id="CHEBI:65314"/>
        <dbReference type="ChEBI" id="CHEBI:65315"/>
    </reaction>
</comment>
<evidence type="ECO:0000313" key="11">
    <source>
        <dbReference type="Proteomes" id="UP000064525"/>
    </source>
</evidence>
<name>A0A099UF79_9HELI</name>
<dbReference type="GO" id="GO:0009982">
    <property type="term" value="F:pseudouridine synthase activity"/>
    <property type="evidence" value="ECO:0007669"/>
    <property type="project" value="InterPro"/>
</dbReference>
<keyword evidence="10" id="KW-1185">Reference proteome</keyword>
<evidence type="ECO:0000256" key="3">
    <source>
        <dbReference type="ARBA" id="ARBA00023235"/>
    </source>
</evidence>
<dbReference type="Proteomes" id="UP000029925">
    <property type="component" value="Unassembled WGS sequence"/>
</dbReference>
<dbReference type="GO" id="GO:0003723">
    <property type="term" value="F:RNA binding"/>
    <property type="evidence" value="ECO:0007669"/>
    <property type="project" value="UniProtKB-KW"/>
</dbReference>
<dbReference type="Pfam" id="PF00849">
    <property type="entry name" value="PseudoU_synth_2"/>
    <property type="match status" value="1"/>
</dbReference>
<evidence type="ECO:0000313" key="8">
    <source>
        <dbReference type="EMBL" id="CUU40558.1"/>
    </source>
</evidence>
<dbReference type="PANTHER" id="PTHR21600:SF44">
    <property type="entry name" value="RIBOSOMAL LARGE SUBUNIT PSEUDOURIDINE SYNTHASE D"/>
    <property type="match status" value="1"/>
</dbReference>
<dbReference type="STRING" id="76936.BN2458_PEG1675"/>
<dbReference type="EMBL" id="LN907858">
    <property type="protein sequence ID" value="CUU40558.1"/>
    <property type="molecule type" value="Genomic_DNA"/>
</dbReference>
<dbReference type="PROSITE" id="PS01129">
    <property type="entry name" value="PSI_RLU"/>
    <property type="match status" value="1"/>
</dbReference>
<evidence type="ECO:0000259" key="7">
    <source>
        <dbReference type="Pfam" id="PF00849"/>
    </source>
</evidence>
<evidence type="ECO:0000256" key="5">
    <source>
        <dbReference type="ARBA" id="ARBA00033164"/>
    </source>
</evidence>
<evidence type="ECO:0000256" key="1">
    <source>
        <dbReference type="ARBA" id="ARBA00000073"/>
    </source>
</evidence>
<reference evidence="9 10" key="1">
    <citation type="journal article" date="2014" name="Genome Announc.">
        <title>Draft genome sequences of eight enterohepatic helicobacter species isolated from both laboratory and wild rodents.</title>
        <authorList>
            <person name="Sheh A."/>
            <person name="Shen Z."/>
            <person name="Fox J.G."/>
        </authorList>
    </citation>
    <scope>NUCLEOTIDE SEQUENCE [LARGE SCALE GENOMIC DNA]</scope>
    <source>
        <strain evidence="9 10">MIT 98-6810</strain>
    </source>
</reference>
<dbReference type="KEGG" id="hty:BN2458_PEG1675"/>
<reference evidence="8" key="2">
    <citation type="submission" date="2015-11" db="EMBL/GenBank/DDBJ databases">
        <authorList>
            <person name="Zhang Y."/>
            <person name="Guo Z."/>
        </authorList>
    </citation>
    <scope>NUCLEOTIDE SEQUENCE</scope>
    <source>
        <strain evidence="8">1</strain>
    </source>
</reference>
<dbReference type="GO" id="GO:0140098">
    <property type="term" value="F:catalytic activity, acting on RNA"/>
    <property type="evidence" value="ECO:0007669"/>
    <property type="project" value="UniProtKB-ARBA"/>
</dbReference>
<sequence>MHKDKAYKVLAHAHHLSHKQAKALIDKGLVRSGGKRLTLARAEIPTNSTFEVLEIKSPKVLFRDECILALDKPPFIESYDLCAMFEGWTLLNRLDKQTSGVILLVKDKSEFHHKAKESFKKQEVYKEYIALAHGRLVDSVVIEQPIVTIKKGFAKSYIDKKGLYAHTELTPLAIVGKKTLLQARILTGRTHQIRVHCQSINHPLYGDTIYGKADNAKRLMLHAHKIALLGYEFISPIPKDLQIEHL</sequence>
<protein>
    <recommendedName>
        <fullName evidence="4">RNA pseudouridylate synthase</fullName>
    </recommendedName>
    <alternativeName>
        <fullName evidence="5">RNA-uridine isomerase</fullName>
    </alternativeName>
</protein>
<gene>
    <name evidence="8" type="ORF">BN2458_PEG1675</name>
    <name evidence="9" type="ORF">LS75_002660</name>
</gene>
<dbReference type="InterPro" id="IPR050188">
    <property type="entry name" value="RluA_PseudoU_synthase"/>
</dbReference>
<dbReference type="OrthoDB" id="128480at2"/>
<dbReference type="InterPro" id="IPR006224">
    <property type="entry name" value="PsdUridine_synth_RluA-like_CS"/>
</dbReference>
<dbReference type="Gene3D" id="3.30.2350.10">
    <property type="entry name" value="Pseudouridine synthase"/>
    <property type="match status" value="1"/>
</dbReference>
<dbReference type="SUPFAM" id="SSF55120">
    <property type="entry name" value="Pseudouridine synthase"/>
    <property type="match status" value="1"/>
</dbReference>
<keyword evidence="6" id="KW-0694">RNA-binding</keyword>
<dbReference type="AlphaFoldDB" id="A0A099UF79"/>
<evidence type="ECO:0000313" key="9">
    <source>
        <dbReference type="EMBL" id="TLD79216.1"/>
    </source>
</evidence>
<evidence type="ECO:0000256" key="2">
    <source>
        <dbReference type="ARBA" id="ARBA00010876"/>
    </source>
</evidence>
<evidence type="ECO:0000256" key="6">
    <source>
        <dbReference type="PROSITE-ProRule" id="PRU00182"/>
    </source>
</evidence>
<proteinExistence type="inferred from homology"/>
<dbReference type="EMBL" id="JRPF02000002">
    <property type="protein sequence ID" value="TLD79216.1"/>
    <property type="molecule type" value="Genomic_DNA"/>
</dbReference>
<dbReference type="InterPro" id="IPR006145">
    <property type="entry name" value="PsdUridine_synth_RsuA/RluA"/>
</dbReference>
<dbReference type="Proteomes" id="UP000064525">
    <property type="component" value="Chromosome I"/>
</dbReference>
<dbReference type="RefSeq" id="WP_034328295.1">
    <property type="nucleotide sequence ID" value="NZ_CAJTQN010000002.1"/>
</dbReference>
<dbReference type="CDD" id="cd02869">
    <property type="entry name" value="PseudoU_synth_RluA_like"/>
    <property type="match status" value="1"/>
</dbReference>
<dbReference type="GO" id="GO:0016829">
    <property type="term" value="F:lyase activity"/>
    <property type="evidence" value="ECO:0007669"/>
    <property type="project" value="UniProtKB-KW"/>
</dbReference>
<dbReference type="PANTHER" id="PTHR21600">
    <property type="entry name" value="MITOCHONDRIAL RNA PSEUDOURIDINE SYNTHASE"/>
    <property type="match status" value="1"/>
</dbReference>
<reference evidence="11" key="3">
    <citation type="submission" date="2015-11" db="EMBL/GenBank/DDBJ databases">
        <authorList>
            <person name="Anvar S.Y."/>
        </authorList>
    </citation>
    <scope>NUCLEOTIDE SEQUENCE [LARGE SCALE GENOMIC DNA]</scope>
</reference>
<accession>A0A099UF79</accession>
<dbReference type="GO" id="GO:0000455">
    <property type="term" value="P:enzyme-directed rRNA pseudouridine synthesis"/>
    <property type="evidence" value="ECO:0007669"/>
    <property type="project" value="TreeGrafter"/>
</dbReference>
<dbReference type="PATRIC" id="fig|76936.10.peg.1636"/>
<keyword evidence="8" id="KW-0456">Lyase</keyword>
<dbReference type="InterPro" id="IPR020103">
    <property type="entry name" value="PsdUridine_synth_cat_dom_sf"/>
</dbReference>
<organism evidence="8 11">
    <name type="scientific">Helicobacter typhlonius</name>
    <dbReference type="NCBI Taxonomy" id="76936"/>
    <lineage>
        <taxon>Bacteria</taxon>
        <taxon>Pseudomonadati</taxon>
        <taxon>Campylobacterota</taxon>
        <taxon>Epsilonproteobacteria</taxon>
        <taxon>Campylobacterales</taxon>
        <taxon>Helicobacteraceae</taxon>
        <taxon>Helicobacter</taxon>
    </lineage>
</organism>
<keyword evidence="3" id="KW-0413">Isomerase</keyword>
<feature type="domain" description="Pseudouridine synthase RsuA/RluA-like" evidence="7">
    <location>
        <begin position="90"/>
        <end position="199"/>
    </location>
</feature>
<evidence type="ECO:0000256" key="4">
    <source>
        <dbReference type="ARBA" id="ARBA00031870"/>
    </source>
</evidence>